<gene>
    <name evidence="1" type="ORF">SDC9_162780</name>
</gene>
<name>A0A645FP14_9ZZZZ</name>
<proteinExistence type="predicted"/>
<comment type="caution">
    <text evidence="1">The sequence shown here is derived from an EMBL/GenBank/DDBJ whole genome shotgun (WGS) entry which is preliminary data.</text>
</comment>
<sequence>MNSDSICFARRDVFIRLTTKKYDNMNRKRSSAGLMLPETSAETNPPNNISTAKNNIKQSLKSNFMVRFPRISFSVNDIPVSIIRAASPIVGENGSITASARHPNSGLYMTIKNAVKAASAAII</sequence>
<accession>A0A645FP14</accession>
<protein>
    <submittedName>
        <fullName evidence="1">Uncharacterized protein</fullName>
    </submittedName>
</protein>
<evidence type="ECO:0000313" key="1">
    <source>
        <dbReference type="EMBL" id="MPN15446.1"/>
    </source>
</evidence>
<reference evidence="1" key="1">
    <citation type="submission" date="2019-08" db="EMBL/GenBank/DDBJ databases">
        <authorList>
            <person name="Kucharzyk K."/>
            <person name="Murdoch R.W."/>
            <person name="Higgins S."/>
            <person name="Loffler F."/>
        </authorList>
    </citation>
    <scope>NUCLEOTIDE SEQUENCE</scope>
</reference>
<dbReference type="EMBL" id="VSSQ01062213">
    <property type="protein sequence ID" value="MPN15446.1"/>
    <property type="molecule type" value="Genomic_DNA"/>
</dbReference>
<organism evidence="1">
    <name type="scientific">bioreactor metagenome</name>
    <dbReference type="NCBI Taxonomy" id="1076179"/>
    <lineage>
        <taxon>unclassified sequences</taxon>
        <taxon>metagenomes</taxon>
        <taxon>ecological metagenomes</taxon>
    </lineage>
</organism>
<dbReference type="AlphaFoldDB" id="A0A645FP14"/>